<sequence length="632" mass="69505">MLTSLIEDRYHALPTPLGAEAEVDLSLWEKELTVEEAATLPPDLLAVEPFEALSSAGWNVDTLSPTPAPPVTSPAPLAELAAAALPRHALQTYCFVCKTSVADMRTHVNQLHRGPSGQRFRCSECGMKFGKHRLLADHCTRAHSLQPQHGAPAGGESATSTAGGVVAAKRRGRPPGKCLPRLTLQQRLKAHRQQAQRVKAQLLKVQLLQGNHRGVGSQLLEGARYVLDEETQRLVRLEENQCDVCLRVLTTKSSLKMHYRSHTGERPFKCGECEMAFTKKGDLGRHLLIHANAKPFPCSICGYDEDGGVFLEPLRCSVCRALFSTPSNLKRHQLTHTRERPYKCGECGMGFKRTDYLSRHALSHSKQKPLACPECGLGFRQSSHLKRHVRKRHGLLPAPLQQLVVAPQPAADNPMQCSTCGVVLSSTSNLKRHFKTHTGERPYRCSVCGVSYTQSNNLKRSQVFGGGFQADVDGGHLEPEPGYPHDGYPRENRVGYPGSGGAGGDDGGGWRSARLAAAPLPALWEGLPLAAEPDGPHALRVRHGAVLRLPPLPAPRAPQPPPQEAHARSSAPGHFACPDCYKAYKYRKSLIRHLRYECNMEPQQLCKLCPYKAKLRSNLIRHVREKHLQPPA</sequence>
<dbReference type="FunFam" id="3.30.160.60:FF:000100">
    <property type="entry name" value="Zinc finger 45-like"/>
    <property type="match status" value="1"/>
</dbReference>
<feature type="region of interest" description="Disordered" evidence="10">
    <location>
        <begin position="146"/>
        <end position="178"/>
    </location>
</feature>
<evidence type="ECO:0000256" key="9">
    <source>
        <dbReference type="SAM" id="Coils"/>
    </source>
</evidence>
<dbReference type="InterPro" id="IPR013087">
    <property type="entry name" value="Znf_C2H2_type"/>
</dbReference>
<feature type="domain" description="C2H2-type" evidence="11">
    <location>
        <begin position="314"/>
        <end position="341"/>
    </location>
</feature>
<reference evidence="12" key="2">
    <citation type="journal article" date="2023" name="BMC Genomics">
        <title>Pest status, molecular evolution, and epigenetic factors derived from the genome assembly of Frankliniella fusca, a thysanopteran phytovirus vector.</title>
        <authorList>
            <person name="Catto M.A."/>
            <person name="Labadie P.E."/>
            <person name="Jacobson A.L."/>
            <person name="Kennedy G.G."/>
            <person name="Srinivasan R."/>
            <person name="Hunt B.G."/>
        </authorList>
    </citation>
    <scope>NUCLEOTIDE SEQUENCE</scope>
    <source>
        <strain evidence="12">PL_HMW_Pooled</strain>
    </source>
</reference>
<dbReference type="FunFam" id="3.30.160.60:FF:000446">
    <property type="entry name" value="Zinc finger protein"/>
    <property type="match status" value="1"/>
</dbReference>
<name>A0AAE1H645_9NEOP</name>
<feature type="domain" description="C2H2-type" evidence="11">
    <location>
        <begin position="342"/>
        <end position="369"/>
    </location>
</feature>
<evidence type="ECO:0000256" key="4">
    <source>
        <dbReference type="ARBA" id="ARBA00022771"/>
    </source>
</evidence>
<feature type="coiled-coil region" evidence="9">
    <location>
        <begin position="181"/>
        <end position="240"/>
    </location>
</feature>
<keyword evidence="7" id="KW-0539">Nucleus</keyword>
<dbReference type="EMBL" id="JAHWGI010000440">
    <property type="protein sequence ID" value="KAK3915509.1"/>
    <property type="molecule type" value="Genomic_DNA"/>
</dbReference>
<evidence type="ECO:0000256" key="7">
    <source>
        <dbReference type="ARBA" id="ARBA00023242"/>
    </source>
</evidence>
<keyword evidence="9" id="KW-0175">Coiled coil</keyword>
<dbReference type="Gene3D" id="3.30.160.60">
    <property type="entry name" value="Classic Zinc Finger"/>
    <property type="match status" value="9"/>
</dbReference>
<feature type="domain" description="C2H2-type" evidence="11">
    <location>
        <begin position="415"/>
        <end position="442"/>
    </location>
</feature>
<evidence type="ECO:0000256" key="3">
    <source>
        <dbReference type="ARBA" id="ARBA00022737"/>
    </source>
</evidence>
<reference evidence="12" key="1">
    <citation type="submission" date="2021-07" db="EMBL/GenBank/DDBJ databases">
        <authorList>
            <person name="Catto M.A."/>
            <person name="Jacobson A."/>
            <person name="Kennedy G."/>
            <person name="Labadie P."/>
            <person name="Hunt B.G."/>
            <person name="Srinivasan R."/>
        </authorList>
    </citation>
    <scope>NUCLEOTIDE SEQUENCE</scope>
    <source>
        <strain evidence="12">PL_HMW_Pooled</strain>
        <tissue evidence="12">Head</tissue>
    </source>
</reference>
<evidence type="ECO:0000313" key="13">
    <source>
        <dbReference type="Proteomes" id="UP001219518"/>
    </source>
</evidence>
<feature type="domain" description="C2H2-type" evidence="11">
    <location>
        <begin position="268"/>
        <end position="295"/>
    </location>
</feature>
<feature type="domain" description="C2H2-type" evidence="11">
    <location>
        <begin position="575"/>
        <end position="602"/>
    </location>
</feature>
<comment type="caution">
    <text evidence="12">The sequence shown here is derived from an EMBL/GenBank/DDBJ whole genome shotgun (WGS) entry which is preliminary data.</text>
</comment>
<proteinExistence type="predicted"/>
<dbReference type="GO" id="GO:0000981">
    <property type="term" value="F:DNA-binding transcription factor activity, RNA polymerase II-specific"/>
    <property type="evidence" value="ECO:0007669"/>
    <property type="project" value="TreeGrafter"/>
</dbReference>
<protein>
    <submittedName>
        <fullName evidence="12">Zinc finger protein 182</fullName>
    </submittedName>
</protein>
<evidence type="ECO:0000256" key="2">
    <source>
        <dbReference type="ARBA" id="ARBA00022723"/>
    </source>
</evidence>
<feature type="domain" description="C2H2-type" evidence="11">
    <location>
        <begin position="370"/>
        <end position="393"/>
    </location>
</feature>
<dbReference type="Proteomes" id="UP001219518">
    <property type="component" value="Unassembled WGS sequence"/>
</dbReference>
<accession>A0AAE1H645</accession>
<dbReference type="SUPFAM" id="SSF57667">
    <property type="entry name" value="beta-beta-alpha zinc fingers"/>
    <property type="match status" value="5"/>
</dbReference>
<dbReference type="SMART" id="SM00355">
    <property type="entry name" value="ZnF_C2H2"/>
    <property type="match status" value="10"/>
</dbReference>
<evidence type="ECO:0000256" key="10">
    <source>
        <dbReference type="SAM" id="MobiDB-lite"/>
    </source>
</evidence>
<dbReference type="PANTHER" id="PTHR24381:SF390">
    <property type="entry name" value="ZINC FINGER PROTEIN 37 HOMOLOG"/>
    <property type="match status" value="1"/>
</dbReference>
<evidence type="ECO:0000256" key="1">
    <source>
        <dbReference type="ARBA" id="ARBA00004123"/>
    </source>
</evidence>
<comment type="subcellular location">
    <subcellularLocation>
        <location evidence="1">Nucleus</location>
    </subcellularLocation>
</comment>
<feature type="compositionally biased region" description="Low complexity" evidence="10">
    <location>
        <begin position="150"/>
        <end position="164"/>
    </location>
</feature>
<evidence type="ECO:0000313" key="12">
    <source>
        <dbReference type="EMBL" id="KAK3915509.1"/>
    </source>
</evidence>
<evidence type="ECO:0000256" key="8">
    <source>
        <dbReference type="PROSITE-ProRule" id="PRU00042"/>
    </source>
</evidence>
<keyword evidence="2" id="KW-0479">Metal-binding</keyword>
<dbReference type="PANTHER" id="PTHR24381">
    <property type="entry name" value="ZINC FINGER PROTEIN"/>
    <property type="match status" value="1"/>
</dbReference>
<keyword evidence="4 8" id="KW-0863">Zinc-finger</keyword>
<evidence type="ECO:0000256" key="6">
    <source>
        <dbReference type="ARBA" id="ARBA00023125"/>
    </source>
</evidence>
<dbReference type="GO" id="GO:0005634">
    <property type="term" value="C:nucleus"/>
    <property type="evidence" value="ECO:0007669"/>
    <property type="project" value="UniProtKB-SubCell"/>
</dbReference>
<keyword evidence="6" id="KW-0238">DNA-binding</keyword>
<dbReference type="GO" id="GO:0000977">
    <property type="term" value="F:RNA polymerase II transcription regulatory region sequence-specific DNA binding"/>
    <property type="evidence" value="ECO:0007669"/>
    <property type="project" value="TreeGrafter"/>
</dbReference>
<organism evidence="12 13">
    <name type="scientific">Frankliniella fusca</name>
    <dbReference type="NCBI Taxonomy" id="407009"/>
    <lineage>
        <taxon>Eukaryota</taxon>
        <taxon>Metazoa</taxon>
        <taxon>Ecdysozoa</taxon>
        <taxon>Arthropoda</taxon>
        <taxon>Hexapoda</taxon>
        <taxon>Insecta</taxon>
        <taxon>Pterygota</taxon>
        <taxon>Neoptera</taxon>
        <taxon>Paraneoptera</taxon>
        <taxon>Thysanoptera</taxon>
        <taxon>Terebrantia</taxon>
        <taxon>Thripoidea</taxon>
        <taxon>Thripidae</taxon>
        <taxon>Frankliniella</taxon>
    </lineage>
</organism>
<feature type="compositionally biased region" description="Pro residues" evidence="10">
    <location>
        <begin position="551"/>
        <end position="563"/>
    </location>
</feature>
<evidence type="ECO:0000256" key="5">
    <source>
        <dbReference type="ARBA" id="ARBA00022833"/>
    </source>
</evidence>
<feature type="domain" description="C2H2-type" evidence="11">
    <location>
        <begin position="240"/>
        <end position="267"/>
    </location>
</feature>
<dbReference type="GO" id="GO:0008270">
    <property type="term" value="F:zinc ion binding"/>
    <property type="evidence" value="ECO:0007669"/>
    <property type="project" value="UniProtKB-KW"/>
</dbReference>
<dbReference type="FunFam" id="3.30.160.60:FF:002343">
    <property type="entry name" value="Zinc finger protein 33A"/>
    <property type="match status" value="2"/>
</dbReference>
<keyword evidence="3" id="KW-0677">Repeat</keyword>
<evidence type="ECO:0000259" key="11">
    <source>
        <dbReference type="PROSITE" id="PS50157"/>
    </source>
</evidence>
<dbReference type="AlphaFoldDB" id="A0AAE1H645"/>
<dbReference type="Pfam" id="PF00096">
    <property type="entry name" value="zf-C2H2"/>
    <property type="match status" value="6"/>
</dbReference>
<dbReference type="PROSITE" id="PS00028">
    <property type="entry name" value="ZINC_FINGER_C2H2_1"/>
    <property type="match status" value="7"/>
</dbReference>
<keyword evidence="13" id="KW-1185">Reference proteome</keyword>
<dbReference type="PROSITE" id="PS50157">
    <property type="entry name" value="ZINC_FINGER_C2H2_2"/>
    <property type="match status" value="8"/>
</dbReference>
<dbReference type="InterPro" id="IPR036236">
    <property type="entry name" value="Znf_C2H2_sf"/>
</dbReference>
<feature type="domain" description="C2H2-type" evidence="11">
    <location>
        <begin position="120"/>
        <end position="148"/>
    </location>
</feature>
<gene>
    <name evidence="12" type="ORF">KUF71_005816</name>
</gene>
<feature type="region of interest" description="Disordered" evidence="10">
    <location>
        <begin position="551"/>
        <end position="571"/>
    </location>
</feature>
<keyword evidence="5" id="KW-0862">Zinc</keyword>